<comment type="caution">
    <text evidence="7">The sequence shown here is derived from an EMBL/GenBank/DDBJ whole genome shotgun (WGS) entry which is preliminary data.</text>
</comment>
<keyword evidence="8" id="KW-1185">Reference proteome</keyword>
<comment type="similarity">
    <text evidence="1 5">Belongs to the flavin oxidoreductase frp family.</text>
</comment>
<keyword evidence="2 5" id="KW-0285">Flavoprotein</keyword>
<dbReference type="EMBL" id="JACIIZ010000004">
    <property type="protein sequence ID" value="MBB6251066.1"/>
    <property type="molecule type" value="Genomic_DNA"/>
</dbReference>
<protein>
    <submittedName>
        <fullName evidence="7">Nitroreductase</fullName>
    </submittedName>
</protein>
<sequence>MTLAAVVPAFATRPAHDRPHPAAELLARRYGARRPLDPAALGPDQWNEVLTGLLSHRSVRAYRPDPLPEGTLETLVAAAQSAATSSNLQAWSVVAVTDPARKSRFAAWSQNQAHIEQAPLFLVWLADLSRLDTLARAKVGDAAGLDYLETLIVAVTDATMAAQNAVVAAESLGLGTVYIGALRNETEAVAAELNLPPKVLPLFGLCVGYPDPARPAGVKPRLPQSVVLHHERYDATASDAAITAYDGEIRAFYADQGITAPDWSDTVTARVRGPAALAGRHRLRQILADFGFPLR</sequence>
<gene>
    <name evidence="7" type="ORF">FHS74_001611</name>
</gene>
<dbReference type="InterPro" id="IPR029479">
    <property type="entry name" value="Nitroreductase"/>
</dbReference>
<organism evidence="7 8">
    <name type="scientific">Nitrospirillum iridis</name>
    <dbReference type="NCBI Taxonomy" id="765888"/>
    <lineage>
        <taxon>Bacteria</taxon>
        <taxon>Pseudomonadati</taxon>
        <taxon>Pseudomonadota</taxon>
        <taxon>Alphaproteobacteria</taxon>
        <taxon>Rhodospirillales</taxon>
        <taxon>Azospirillaceae</taxon>
        <taxon>Nitrospirillum</taxon>
    </lineage>
</organism>
<evidence type="ECO:0000259" key="6">
    <source>
        <dbReference type="Pfam" id="PF00881"/>
    </source>
</evidence>
<evidence type="ECO:0000256" key="2">
    <source>
        <dbReference type="ARBA" id="ARBA00022630"/>
    </source>
</evidence>
<accession>A0A7X0AXD7</accession>
<evidence type="ECO:0000256" key="5">
    <source>
        <dbReference type="PIRNR" id="PIRNR005426"/>
    </source>
</evidence>
<dbReference type="PIRSF" id="PIRSF005426">
    <property type="entry name" value="Frp"/>
    <property type="match status" value="1"/>
</dbReference>
<evidence type="ECO:0000256" key="1">
    <source>
        <dbReference type="ARBA" id="ARBA00008366"/>
    </source>
</evidence>
<evidence type="ECO:0000313" key="8">
    <source>
        <dbReference type="Proteomes" id="UP000539175"/>
    </source>
</evidence>
<dbReference type="AlphaFoldDB" id="A0A7X0AXD7"/>
<dbReference type="CDD" id="cd02146">
    <property type="entry name" value="NfsA-like"/>
    <property type="match status" value="1"/>
</dbReference>
<evidence type="ECO:0000313" key="7">
    <source>
        <dbReference type="EMBL" id="MBB6251066.1"/>
    </source>
</evidence>
<evidence type="ECO:0000256" key="3">
    <source>
        <dbReference type="ARBA" id="ARBA00022643"/>
    </source>
</evidence>
<proteinExistence type="inferred from homology"/>
<keyword evidence="5" id="KW-0521">NADP</keyword>
<dbReference type="Proteomes" id="UP000539175">
    <property type="component" value="Unassembled WGS sequence"/>
</dbReference>
<dbReference type="InterPro" id="IPR000415">
    <property type="entry name" value="Nitroreductase-like"/>
</dbReference>
<feature type="domain" description="Nitroreductase" evidence="6">
    <location>
        <begin position="55"/>
        <end position="209"/>
    </location>
</feature>
<dbReference type="SUPFAM" id="SSF55469">
    <property type="entry name" value="FMN-dependent nitroreductase-like"/>
    <property type="match status" value="1"/>
</dbReference>
<dbReference type="PANTHER" id="PTHR43425:SF2">
    <property type="entry name" value="OXYGEN-INSENSITIVE NADPH NITROREDUCTASE"/>
    <property type="match status" value="1"/>
</dbReference>
<keyword evidence="3 5" id="KW-0288">FMN</keyword>
<dbReference type="GO" id="GO:0016491">
    <property type="term" value="F:oxidoreductase activity"/>
    <property type="evidence" value="ECO:0007669"/>
    <property type="project" value="UniProtKB-UniRule"/>
</dbReference>
<reference evidence="7 8" key="1">
    <citation type="submission" date="2020-08" db="EMBL/GenBank/DDBJ databases">
        <title>Genomic Encyclopedia of Type Strains, Phase IV (KMG-IV): sequencing the most valuable type-strain genomes for metagenomic binning, comparative biology and taxonomic classification.</title>
        <authorList>
            <person name="Goeker M."/>
        </authorList>
    </citation>
    <scope>NUCLEOTIDE SEQUENCE [LARGE SCALE GENOMIC DNA]</scope>
    <source>
        <strain evidence="7 8">DSM 22198</strain>
    </source>
</reference>
<dbReference type="PANTHER" id="PTHR43425">
    <property type="entry name" value="OXYGEN-INSENSITIVE NADPH NITROREDUCTASE"/>
    <property type="match status" value="1"/>
</dbReference>
<evidence type="ECO:0000256" key="4">
    <source>
        <dbReference type="ARBA" id="ARBA00023002"/>
    </source>
</evidence>
<dbReference type="Gene3D" id="3.40.109.10">
    <property type="entry name" value="NADH Oxidase"/>
    <property type="match status" value="1"/>
</dbReference>
<dbReference type="InterPro" id="IPR016446">
    <property type="entry name" value="Flavin_OxRdtase_Frp"/>
</dbReference>
<dbReference type="Pfam" id="PF00881">
    <property type="entry name" value="Nitroreductase"/>
    <property type="match status" value="1"/>
</dbReference>
<name>A0A7X0AXD7_9PROT</name>
<keyword evidence="4 5" id="KW-0560">Oxidoreductase</keyword>
<dbReference type="RefSeq" id="WP_184799265.1">
    <property type="nucleotide sequence ID" value="NZ_JACIIZ010000004.1"/>
</dbReference>